<evidence type="ECO:0000256" key="3">
    <source>
        <dbReference type="ARBA" id="ARBA00022448"/>
    </source>
</evidence>
<dbReference type="AlphaFoldDB" id="A0A239LEP3"/>
<keyword evidence="5 8" id="KW-0812">Transmembrane</keyword>
<gene>
    <name evidence="10" type="ORF">SAMN05421757_109193</name>
</gene>
<evidence type="ECO:0000256" key="8">
    <source>
        <dbReference type="RuleBase" id="RU363032"/>
    </source>
</evidence>
<keyword evidence="4" id="KW-1003">Cell membrane</keyword>
<feature type="transmembrane region" description="Helical" evidence="8">
    <location>
        <begin position="195"/>
        <end position="221"/>
    </location>
</feature>
<evidence type="ECO:0000256" key="2">
    <source>
        <dbReference type="ARBA" id="ARBA00007069"/>
    </source>
</evidence>
<feature type="domain" description="ABC transmembrane type-1" evidence="9">
    <location>
        <begin position="66"/>
        <end position="272"/>
    </location>
</feature>
<feature type="transmembrane region" description="Helical" evidence="8">
    <location>
        <begin position="145"/>
        <end position="174"/>
    </location>
</feature>
<keyword evidence="7 8" id="KW-0472">Membrane</keyword>
<dbReference type="SUPFAM" id="SSF161098">
    <property type="entry name" value="MetI-like"/>
    <property type="match status" value="1"/>
</dbReference>
<dbReference type="OrthoDB" id="9807047at2"/>
<accession>A0A239LEP3</accession>
<keyword evidence="3 8" id="KW-0813">Transport</keyword>
<evidence type="ECO:0000256" key="6">
    <source>
        <dbReference type="ARBA" id="ARBA00022989"/>
    </source>
</evidence>
<dbReference type="InterPro" id="IPR000515">
    <property type="entry name" value="MetI-like"/>
</dbReference>
<evidence type="ECO:0000256" key="1">
    <source>
        <dbReference type="ARBA" id="ARBA00004651"/>
    </source>
</evidence>
<dbReference type="PANTHER" id="PTHR42929">
    <property type="entry name" value="INNER MEMBRANE ABC TRANSPORTER PERMEASE PROTEIN YDCU-RELATED-RELATED"/>
    <property type="match status" value="1"/>
</dbReference>
<evidence type="ECO:0000313" key="11">
    <source>
        <dbReference type="Proteomes" id="UP000198426"/>
    </source>
</evidence>
<dbReference type="PANTHER" id="PTHR42929:SF5">
    <property type="entry name" value="ABC TRANSPORTER PERMEASE PROTEIN"/>
    <property type="match status" value="1"/>
</dbReference>
<reference evidence="10 11" key="1">
    <citation type="submission" date="2017-06" db="EMBL/GenBank/DDBJ databases">
        <authorList>
            <person name="Kim H.J."/>
            <person name="Triplett B.A."/>
        </authorList>
    </citation>
    <scope>NUCLEOTIDE SEQUENCE [LARGE SCALE GENOMIC DNA]</scope>
    <source>
        <strain evidence="10 11">DSM 29339</strain>
    </source>
</reference>
<dbReference type="Pfam" id="PF00528">
    <property type="entry name" value="BPD_transp_1"/>
    <property type="match status" value="1"/>
</dbReference>
<evidence type="ECO:0000259" key="9">
    <source>
        <dbReference type="PROSITE" id="PS50928"/>
    </source>
</evidence>
<comment type="subcellular location">
    <subcellularLocation>
        <location evidence="1 8">Cell membrane</location>
        <topology evidence="1 8">Multi-pass membrane protein</topology>
    </subcellularLocation>
</comment>
<feature type="transmembrane region" description="Helical" evidence="8">
    <location>
        <begin position="70"/>
        <end position="92"/>
    </location>
</feature>
<evidence type="ECO:0000256" key="7">
    <source>
        <dbReference type="ARBA" id="ARBA00023136"/>
    </source>
</evidence>
<dbReference type="RefSeq" id="WP_089234930.1">
    <property type="nucleotide sequence ID" value="NZ_FZOY01000009.1"/>
</dbReference>
<evidence type="ECO:0000256" key="5">
    <source>
        <dbReference type="ARBA" id="ARBA00022692"/>
    </source>
</evidence>
<name>A0A239LEP3_9RHOB</name>
<comment type="similarity">
    <text evidence="2">Belongs to the binding-protein-dependent transport system permease family. CysTW subfamily.</text>
</comment>
<feature type="transmembrane region" description="Helical" evidence="8">
    <location>
        <begin position="251"/>
        <end position="275"/>
    </location>
</feature>
<evidence type="ECO:0000313" key="10">
    <source>
        <dbReference type="EMBL" id="SNT28951.1"/>
    </source>
</evidence>
<evidence type="ECO:0000256" key="4">
    <source>
        <dbReference type="ARBA" id="ARBA00022475"/>
    </source>
</evidence>
<sequence>MVTRGHARLLVAPGLLLVAGVFLAPFLLLVAMSFWSQPEGTLLIDPTPTLENYRRIFSDDYYLRGLGRTLWLSLATVVISLVLGFPVAFWIVRRAGRFRRLVTALVLLPMVCGALLPTLGLVNILSPLGLINGTLKALGLIDRSIPLLGTQAGILIGLVQAFLPLMVLPLVAVLDRLPPSFEEAAMSLGARPSQVWRRVVFPLSAPGVLAGSTLVFCAALTSFVTPQILGQGKIATFAAMTWQQASLVLDWPFAAALAMVMLGLIAVLGGLLVALRRRAGGRA</sequence>
<dbReference type="Gene3D" id="1.10.3720.10">
    <property type="entry name" value="MetI-like"/>
    <property type="match status" value="1"/>
</dbReference>
<dbReference type="EMBL" id="FZOY01000009">
    <property type="protein sequence ID" value="SNT28951.1"/>
    <property type="molecule type" value="Genomic_DNA"/>
</dbReference>
<feature type="transmembrane region" description="Helical" evidence="8">
    <location>
        <begin position="104"/>
        <end position="125"/>
    </location>
</feature>
<dbReference type="Proteomes" id="UP000198426">
    <property type="component" value="Unassembled WGS sequence"/>
</dbReference>
<protein>
    <submittedName>
        <fullName evidence="10">Putative spermidine/putrescine transport system permease protein</fullName>
    </submittedName>
</protein>
<organism evidence="10 11">
    <name type="scientific">Tropicimonas sediminicola</name>
    <dbReference type="NCBI Taxonomy" id="1031541"/>
    <lineage>
        <taxon>Bacteria</taxon>
        <taxon>Pseudomonadati</taxon>
        <taxon>Pseudomonadota</taxon>
        <taxon>Alphaproteobacteria</taxon>
        <taxon>Rhodobacterales</taxon>
        <taxon>Roseobacteraceae</taxon>
        <taxon>Tropicimonas</taxon>
    </lineage>
</organism>
<feature type="transmembrane region" description="Helical" evidence="8">
    <location>
        <begin position="12"/>
        <end position="35"/>
    </location>
</feature>
<dbReference type="GO" id="GO:0055085">
    <property type="term" value="P:transmembrane transport"/>
    <property type="evidence" value="ECO:0007669"/>
    <property type="project" value="InterPro"/>
</dbReference>
<dbReference type="InterPro" id="IPR035906">
    <property type="entry name" value="MetI-like_sf"/>
</dbReference>
<keyword evidence="11" id="KW-1185">Reference proteome</keyword>
<proteinExistence type="inferred from homology"/>
<keyword evidence="6 8" id="KW-1133">Transmembrane helix</keyword>
<dbReference type="PROSITE" id="PS50928">
    <property type="entry name" value="ABC_TM1"/>
    <property type="match status" value="1"/>
</dbReference>
<dbReference type="CDD" id="cd06261">
    <property type="entry name" value="TM_PBP2"/>
    <property type="match status" value="1"/>
</dbReference>
<dbReference type="GO" id="GO:0005886">
    <property type="term" value="C:plasma membrane"/>
    <property type="evidence" value="ECO:0007669"/>
    <property type="project" value="UniProtKB-SubCell"/>
</dbReference>